<evidence type="ECO:0000313" key="5">
    <source>
        <dbReference type="Proteomes" id="UP000037962"/>
    </source>
</evidence>
<feature type="compositionally biased region" description="Polar residues" evidence="1">
    <location>
        <begin position="249"/>
        <end position="270"/>
    </location>
</feature>
<evidence type="ECO:0000313" key="3">
    <source>
        <dbReference type="EMBL" id="KPG34828.1"/>
    </source>
</evidence>
<evidence type="ECO:0000313" key="2">
    <source>
        <dbReference type="EMBL" id="KPG06318.1"/>
    </source>
</evidence>
<dbReference type="Proteomes" id="UP000037843">
    <property type="component" value="Unassembled WGS sequence"/>
</dbReference>
<evidence type="ECO:0000256" key="1">
    <source>
        <dbReference type="SAM" id="MobiDB-lite"/>
    </source>
</evidence>
<feature type="compositionally biased region" description="Polar residues" evidence="1">
    <location>
        <begin position="218"/>
        <end position="228"/>
    </location>
</feature>
<dbReference type="RefSeq" id="WP_043080149.1">
    <property type="nucleotide sequence ID" value="NZ_JACKUV010000039.1"/>
</dbReference>
<sequence length="410" mass="43761">MGMDGPKGRFPAGLRRGLAAAALLAVVAGGVKVATDYEYPAAGFSTMQTAAADPSGPTGGPGGNNGGMNGSQFSPPQMPAQMPDYQGGINQPPLDQNSGISIYNTGAQGAPQQAGQQGAQQPQQGWDQPAHGTQIPDYSTAPGYTQGPGKPNPDYQPPQQQSPQQGHQPASQVPGTQQPSSPPSSQAPRPPQSNKEDDLDGRAEEVKKYSCVFGGQNPDGSCSALNNLRNKDKYGHTLQPDPGPEWSYENDSNPEIQEPTDTQECATGTSDPRCGGQVKVCYPKDISPDAIPPDMVHERDVYVDGSNLFVQDNKGEVYRRATQGVKDLEAQRRKDVRDARKADEALFRGKDVGHVPDIAWQGMVMDVRMVFPMTGSLNRSIGGQAGKYPIGFKVAEFVRGKWVNDECVPE</sequence>
<proteinExistence type="predicted"/>
<gene>
    <name evidence="2" type="ORF">AN908_21155</name>
    <name evidence="3" type="ORF">AN912_09185</name>
</gene>
<dbReference type="Proteomes" id="UP000037962">
    <property type="component" value="Unassembled WGS sequence"/>
</dbReference>
<feature type="compositionally biased region" description="Gly residues" evidence="1">
    <location>
        <begin position="57"/>
        <end position="69"/>
    </location>
</feature>
<dbReference type="KEGG" id="miz:BAB75_05830"/>
<feature type="region of interest" description="Disordered" evidence="1">
    <location>
        <begin position="50"/>
        <end position="270"/>
    </location>
</feature>
<dbReference type="EMBL" id="LJFO01000013">
    <property type="protein sequence ID" value="KPG06318.1"/>
    <property type="molecule type" value="Genomic_DNA"/>
</dbReference>
<reference evidence="4 5" key="1">
    <citation type="submission" date="2015-09" db="EMBL/GenBank/DDBJ databases">
        <title>Genome Sequences of Mycobacterium immunogenum Isolates, Recuperated from a Chloraminated Drinking Water Distribution System Simulator Subjected to Episodes of Nitrification.</title>
        <authorList>
            <person name="Gomez-Alvarez V."/>
            <person name="Revetta R.P."/>
        </authorList>
    </citation>
    <scope>NUCLEOTIDE SEQUENCE [LARGE SCALE GENOMIC DNA]</scope>
    <source>
        <strain evidence="2 4">H008</strain>
        <strain evidence="3 5">H076</strain>
    </source>
</reference>
<name>A0A7V8LLJ8_9MYCO</name>
<feature type="compositionally biased region" description="Low complexity" evidence="1">
    <location>
        <begin position="157"/>
        <end position="187"/>
    </location>
</feature>
<comment type="caution">
    <text evidence="2">The sequence shown here is derived from an EMBL/GenBank/DDBJ whole genome shotgun (WGS) entry which is preliminary data.</text>
</comment>
<feature type="compositionally biased region" description="Basic and acidic residues" evidence="1">
    <location>
        <begin position="194"/>
        <end position="208"/>
    </location>
</feature>
<feature type="compositionally biased region" description="Low complexity" evidence="1">
    <location>
        <begin position="106"/>
        <end position="130"/>
    </location>
</feature>
<evidence type="ECO:0000313" key="4">
    <source>
        <dbReference type="Proteomes" id="UP000037843"/>
    </source>
</evidence>
<accession>A0A7V8LLJ8</accession>
<dbReference type="EMBL" id="LJFS01000009">
    <property type="protein sequence ID" value="KPG34828.1"/>
    <property type="molecule type" value="Genomic_DNA"/>
</dbReference>
<feature type="compositionally biased region" description="Polar residues" evidence="1">
    <location>
        <begin position="93"/>
        <end position="105"/>
    </location>
</feature>
<keyword evidence="5" id="KW-1185">Reference proteome</keyword>
<dbReference type="AlphaFoldDB" id="A0A7V8LLJ8"/>
<protein>
    <submittedName>
        <fullName evidence="2">Uncharacterized protein</fullName>
    </submittedName>
</protein>
<organism evidence="2 4">
    <name type="scientific">Mycobacteroides immunogenum</name>
    <dbReference type="NCBI Taxonomy" id="83262"/>
    <lineage>
        <taxon>Bacteria</taxon>
        <taxon>Bacillati</taxon>
        <taxon>Actinomycetota</taxon>
        <taxon>Actinomycetes</taxon>
        <taxon>Mycobacteriales</taxon>
        <taxon>Mycobacteriaceae</taxon>
        <taxon>Mycobacteroides</taxon>
    </lineage>
</organism>